<dbReference type="Pfam" id="PF12333">
    <property type="entry name" value="Ipi1_N"/>
    <property type="match status" value="1"/>
</dbReference>
<comment type="function">
    <text evidence="3">Component of the RIX1 complex required for processing of ITS2 sequences from 35S pre-rRNA.</text>
</comment>
<keyword evidence="3" id="KW-0690">Ribosome biogenesis</keyword>
<dbReference type="AlphaFoldDB" id="A0A0A1TNP1"/>
<dbReference type="GO" id="GO:0005634">
    <property type="term" value="C:nucleus"/>
    <property type="evidence" value="ECO:0007669"/>
    <property type="project" value="UniProtKB-SubCell"/>
</dbReference>
<dbReference type="InterPro" id="IPR024679">
    <property type="entry name" value="Ipi1_N"/>
</dbReference>
<dbReference type="STRING" id="1531966.A0A0A1TNP1"/>
<dbReference type="PANTHER" id="PTHR16056">
    <property type="entry name" value="REGULATOR OF MICROTUBULE DYNAMICS PROTEIN"/>
    <property type="match status" value="1"/>
</dbReference>
<organism evidence="6 7">
    <name type="scientific">[Torrubiella] hemipterigena</name>
    <dbReference type="NCBI Taxonomy" id="1531966"/>
    <lineage>
        <taxon>Eukaryota</taxon>
        <taxon>Fungi</taxon>
        <taxon>Dikarya</taxon>
        <taxon>Ascomycota</taxon>
        <taxon>Pezizomycotina</taxon>
        <taxon>Sordariomycetes</taxon>
        <taxon>Hypocreomycetidae</taxon>
        <taxon>Hypocreales</taxon>
        <taxon>Clavicipitaceae</taxon>
        <taxon>Clavicipitaceae incertae sedis</taxon>
        <taxon>'Torrubiella' clade</taxon>
    </lineage>
</organism>
<comment type="subunit">
    <text evidence="3">Component of the RIX1 complex.</text>
</comment>
<dbReference type="Proteomes" id="UP000039046">
    <property type="component" value="Unassembled WGS sequence"/>
</dbReference>
<reference evidence="6 7" key="1">
    <citation type="journal article" date="2015" name="Genome Announc.">
        <title>Draft Genome Sequence and Gene Annotation of the Entomopathogenic Fungus Verticillium hemipterigenum.</title>
        <authorList>
            <person name="Horn F."/>
            <person name="Habel A."/>
            <person name="Scharf D.H."/>
            <person name="Dworschak J."/>
            <person name="Brakhage A.A."/>
            <person name="Guthke R."/>
            <person name="Hertweck C."/>
            <person name="Linde J."/>
        </authorList>
    </citation>
    <scope>NUCLEOTIDE SEQUENCE [LARGE SCALE GENOMIC DNA]</scope>
</reference>
<feature type="region of interest" description="Disordered" evidence="4">
    <location>
        <begin position="1"/>
        <end position="32"/>
    </location>
</feature>
<evidence type="ECO:0000259" key="5">
    <source>
        <dbReference type="Pfam" id="PF12333"/>
    </source>
</evidence>
<comment type="similarity">
    <text evidence="3">Belongs to the IPI1/TEX10 family.</text>
</comment>
<evidence type="ECO:0000256" key="4">
    <source>
        <dbReference type="SAM" id="MobiDB-lite"/>
    </source>
</evidence>
<dbReference type="PANTHER" id="PTHR16056:SF2">
    <property type="entry name" value="TESTIS-EXPRESSED PROTEIN 10"/>
    <property type="match status" value="1"/>
</dbReference>
<name>A0A0A1TNP1_9HYPO</name>
<proteinExistence type="inferred from homology"/>
<evidence type="ECO:0000313" key="6">
    <source>
        <dbReference type="EMBL" id="CEJ92157.1"/>
    </source>
</evidence>
<keyword evidence="7" id="KW-1185">Reference proteome</keyword>
<accession>A0A0A1TNP1</accession>
<dbReference type="OrthoDB" id="361362at2759"/>
<evidence type="ECO:0000313" key="7">
    <source>
        <dbReference type="Proteomes" id="UP000039046"/>
    </source>
</evidence>
<evidence type="ECO:0000256" key="2">
    <source>
        <dbReference type="ARBA" id="ARBA00023242"/>
    </source>
</evidence>
<feature type="domain" description="Pre-rRNA-processing protein Ipi1 N-terminal" evidence="5">
    <location>
        <begin position="132"/>
        <end position="231"/>
    </location>
</feature>
<gene>
    <name evidence="6" type="ORF">VHEMI07825</name>
</gene>
<dbReference type="GO" id="GO:0006364">
    <property type="term" value="P:rRNA processing"/>
    <property type="evidence" value="ECO:0007669"/>
    <property type="project" value="UniProtKB-UniRule"/>
</dbReference>
<keyword evidence="2 3" id="KW-0539">Nucleus</keyword>
<keyword evidence="3" id="KW-0698">rRNA processing</keyword>
<feature type="compositionally biased region" description="Basic residues" evidence="4">
    <location>
        <begin position="1"/>
        <end position="10"/>
    </location>
</feature>
<dbReference type="GO" id="GO:0120330">
    <property type="term" value="C:rixosome complex"/>
    <property type="evidence" value="ECO:0007669"/>
    <property type="project" value="UniProtKB-UniRule"/>
</dbReference>
<dbReference type="EMBL" id="CDHN01000004">
    <property type="protein sequence ID" value="CEJ92157.1"/>
    <property type="molecule type" value="Genomic_DNA"/>
</dbReference>
<sequence length="344" mass="37800">MGSSSKKKAEKKKDFQKPKFKVGKDKAKPSNFTDTSFKSRAIVMGHQSLSTAAPDILQQFKHNMSLASSSKSDKQRKEALAYLTTQLSAEPQINPVGTAAVLAKLLPLISDTYTPVRSQLLKLLQTLPAAGVAPAVDNAAMFVRAGMTHLSNDISNDALSVMDWLLLTAGDQLVSCPGGWVKTLNTFCAMMGWIPTTVKGGWTAGSAGRTSLKAKDALNRARQMTTLTNFLRTGFKEESILPWSPLQYWDNLYTTPRETNPFNYVNLSGARRDEDGEMYVDSESRKQIFHKRFYESFAKGVEQIKKEGGVGGRAAAGLEQVISAAMKDYRTSAAIDTKDLLELW</sequence>
<feature type="compositionally biased region" description="Basic and acidic residues" evidence="4">
    <location>
        <begin position="11"/>
        <end position="28"/>
    </location>
</feature>
<evidence type="ECO:0000256" key="3">
    <source>
        <dbReference type="RuleBase" id="RU368021"/>
    </source>
</evidence>
<dbReference type="HOGENOM" id="CLU_050252_2_0_1"/>
<evidence type="ECO:0000256" key="1">
    <source>
        <dbReference type="ARBA" id="ARBA00004123"/>
    </source>
</evidence>
<protein>
    <recommendedName>
        <fullName evidence="3">Pre-rRNA-processing protein</fullName>
    </recommendedName>
</protein>
<comment type="subcellular location">
    <subcellularLocation>
        <location evidence="1 3">Nucleus</location>
    </subcellularLocation>
</comment>